<protein>
    <submittedName>
        <fullName evidence="2">Uncharacterized protein</fullName>
    </submittedName>
</protein>
<feature type="compositionally biased region" description="Low complexity" evidence="1">
    <location>
        <begin position="252"/>
        <end position="267"/>
    </location>
</feature>
<dbReference type="STRING" id="307507.A0A2V0NNM7"/>
<dbReference type="CDD" id="cd02440">
    <property type="entry name" value="AdoMet_MTases"/>
    <property type="match status" value="1"/>
</dbReference>
<sequence length="323" mass="33537">MAAAEGRCDPAGPGPGSKRTLDSNSNSGGDERDRELRRFFRAWAWKREHRPDRDRFHRPYKHTLVLPAAAESRKQQQKAQAQQQPNEQGQAGSCTLVIKQSKFNAEGFASTVWDSSIVVAKWCEHWADAVAGARCLDLSSGCGLVAIVLARLGADVVATDLAPNLPLLRENCQANAPGAVAVLEHTWGTDVAPLGPPFDLVFACDVMYVEEAVPDLVATLRALCSGSGGGGGGASGSGGGAGADGGGGGARQGTRGAPAPAARAPPSTRVIVAHGRNRGAEGAFLRACEGAFAVARLPEARLHPDYACSDVDVLELTPLTAAG</sequence>
<feature type="region of interest" description="Disordered" evidence="1">
    <location>
        <begin position="71"/>
        <end position="90"/>
    </location>
</feature>
<evidence type="ECO:0000313" key="3">
    <source>
        <dbReference type="Proteomes" id="UP000247498"/>
    </source>
</evidence>
<feature type="compositionally biased region" description="Low complexity" evidence="1">
    <location>
        <begin position="77"/>
        <end position="90"/>
    </location>
</feature>
<dbReference type="Gene3D" id="3.40.50.150">
    <property type="entry name" value="Vaccinia Virus protein VP39"/>
    <property type="match status" value="1"/>
</dbReference>
<dbReference type="InParanoid" id="A0A2V0NNM7"/>
<dbReference type="InterPro" id="IPR029063">
    <property type="entry name" value="SAM-dependent_MTases_sf"/>
</dbReference>
<dbReference type="PANTHER" id="PTHR14614:SF154">
    <property type="entry name" value="PROTEIN N-LYSINE METHYLTRANSFERASE METTL21A"/>
    <property type="match status" value="1"/>
</dbReference>
<feature type="region of interest" description="Disordered" evidence="1">
    <location>
        <begin position="1"/>
        <end position="33"/>
    </location>
</feature>
<accession>A0A2V0NNM7</accession>
<organism evidence="2 3">
    <name type="scientific">Raphidocelis subcapitata</name>
    <dbReference type="NCBI Taxonomy" id="307507"/>
    <lineage>
        <taxon>Eukaryota</taxon>
        <taxon>Viridiplantae</taxon>
        <taxon>Chlorophyta</taxon>
        <taxon>core chlorophytes</taxon>
        <taxon>Chlorophyceae</taxon>
        <taxon>CS clade</taxon>
        <taxon>Sphaeropleales</taxon>
        <taxon>Selenastraceae</taxon>
        <taxon>Raphidocelis</taxon>
    </lineage>
</organism>
<evidence type="ECO:0000313" key="2">
    <source>
        <dbReference type="EMBL" id="GBF88102.1"/>
    </source>
</evidence>
<comment type="caution">
    <text evidence="2">The sequence shown here is derived from an EMBL/GenBank/DDBJ whole genome shotgun (WGS) entry which is preliminary data.</text>
</comment>
<gene>
    <name evidence="2" type="ORF">Rsub_00814</name>
</gene>
<feature type="region of interest" description="Disordered" evidence="1">
    <location>
        <begin position="234"/>
        <end position="267"/>
    </location>
</feature>
<evidence type="ECO:0000256" key="1">
    <source>
        <dbReference type="SAM" id="MobiDB-lite"/>
    </source>
</evidence>
<reference evidence="2 3" key="1">
    <citation type="journal article" date="2018" name="Sci. Rep.">
        <title>Raphidocelis subcapitata (=Pseudokirchneriella subcapitata) provides an insight into genome evolution and environmental adaptations in the Sphaeropleales.</title>
        <authorList>
            <person name="Suzuki S."/>
            <person name="Yamaguchi H."/>
            <person name="Nakajima N."/>
            <person name="Kawachi M."/>
        </authorList>
    </citation>
    <scope>NUCLEOTIDE SEQUENCE [LARGE SCALE GENOMIC DNA]</scope>
    <source>
        <strain evidence="2 3">NIES-35</strain>
    </source>
</reference>
<keyword evidence="3" id="KW-1185">Reference proteome</keyword>
<name>A0A2V0NNM7_9CHLO</name>
<dbReference type="EMBL" id="BDRX01000003">
    <property type="protein sequence ID" value="GBF88102.1"/>
    <property type="molecule type" value="Genomic_DNA"/>
</dbReference>
<dbReference type="AlphaFoldDB" id="A0A2V0NNM7"/>
<proteinExistence type="predicted"/>
<dbReference type="PANTHER" id="PTHR14614">
    <property type="entry name" value="HEPATOCELLULAR CARCINOMA-ASSOCIATED ANTIGEN"/>
    <property type="match status" value="1"/>
</dbReference>
<dbReference type="Pfam" id="PF10294">
    <property type="entry name" value="Methyltransf_16"/>
    <property type="match status" value="1"/>
</dbReference>
<dbReference type="Proteomes" id="UP000247498">
    <property type="component" value="Unassembled WGS sequence"/>
</dbReference>
<feature type="compositionally biased region" description="Gly residues" evidence="1">
    <location>
        <begin position="234"/>
        <end position="251"/>
    </location>
</feature>
<dbReference type="InterPro" id="IPR019410">
    <property type="entry name" value="Methyltransf_16"/>
</dbReference>
<dbReference type="OrthoDB" id="413520at2759"/>
<dbReference type="SUPFAM" id="SSF53335">
    <property type="entry name" value="S-adenosyl-L-methionine-dependent methyltransferases"/>
    <property type="match status" value="1"/>
</dbReference>